<organism evidence="1 2">
    <name type="scientific">Dryococelus australis</name>
    <dbReference type="NCBI Taxonomy" id="614101"/>
    <lineage>
        <taxon>Eukaryota</taxon>
        <taxon>Metazoa</taxon>
        <taxon>Ecdysozoa</taxon>
        <taxon>Arthropoda</taxon>
        <taxon>Hexapoda</taxon>
        <taxon>Insecta</taxon>
        <taxon>Pterygota</taxon>
        <taxon>Neoptera</taxon>
        <taxon>Polyneoptera</taxon>
        <taxon>Phasmatodea</taxon>
        <taxon>Verophasmatodea</taxon>
        <taxon>Anareolatae</taxon>
        <taxon>Phasmatidae</taxon>
        <taxon>Eurycanthinae</taxon>
        <taxon>Dryococelus</taxon>
    </lineage>
</organism>
<dbReference type="Gene3D" id="3.60.10.10">
    <property type="entry name" value="Endonuclease/exonuclease/phosphatase"/>
    <property type="match status" value="1"/>
</dbReference>
<evidence type="ECO:0000313" key="2">
    <source>
        <dbReference type="Proteomes" id="UP001159363"/>
    </source>
</evidence>
<dbReference type="Proteomes" id="UP001159363">
    <property type="component" value="Chromosome 12"/>
</dbReference>
<dbReference type="SUPFAM" id="SSF56219">
    <property type="entry name" value="DNase I-like"/>
    <property type="match status" value="1"/>
</dbReference>
<keyword evidence="2" id="KW-1185">Reference proteome</keyword>
<sequence length="170" mass="19731">MTALNKVRLENIATWNTRGIKNHEWEISDFLQRHNIQIIALTETHPQTGDTFQTPTRYSENANYRLDILDITTYKNINFTYELEVLQQLHSDHLPVLATLDNANTEDSQARQYITRNINCEKQKTNSAQVQKYTKHLTNPAQVQEYTEQLTNIIQNAIESAILLMTIEKG</sequence>
<name>A0ABQ9GE89_9NEOP</name>
<comment type="caution">
    <text evidence="1">The sequence shown here is derived from an EMBL/GenBank/DDBJ whole genome shotgun (WGS) entry which is preliminary data.</text>
</comment>
<protein>
    <submittedName>
        <fullName evidence="1">Uncharacterized protein</fullName>
    </submittedName>
</protein>
<dbReference type="EMBL" id="JARBHB010000013">
    <property type="protein sequence ID" value="KAJ8870714.1"/>
    <property type="molecule type" value="Genomic_DNA"/>
</dbReference>
<accession>A0ABQ9GE89</accession>
<gene>
    <name evidence="1" type="ORF">PR048_029739</name>
</gene>
<reference evidence="1 2" key="1">
    <citation type="submission" date="2023-02" db="EMBL/GenBank/DDBJ databases">
        <title>LHISI_Scaffold_Assembly.</title>
        <authorList>
            <person name="Stuart O.P."/>
            <person name="Cleave R."/>
            <person name="Magrath M.J.L."/>
            <person name="Mikheyev A.S."/>
        </authorList>
    </citation>
    <scope>NUCLEOTIDE SEQUENCE [LARGE SCALE GENOMIC DNA]</scope>
    <source>
        <strain evidence="1">Daus_M_001</strain>
        <tissue evidence="1">Leg muscle</tissue>
    </source>
</reference>
<evidence type="ECO:0000313" key="1">
    <source>
        <dbReference type="EMBL" id="KAJ8870714.1"/>
    </source>
</evidence>
<proteinExistence type="predicted"/>
<dbReference type="InterPro" id="IPR036691">
    <property type="entry name" value="Endo/exonu/phosph_ase_sf"/>
</dbReference>